<reference evidence="4" key="1">
    <citation type="submission" date="2021-02" db="EMBL/GenBank/DDBJ databases">
        <authorList>
            <person name="Syme A R."/>
            <person name="Syme A R."/>
            <person name="Moolhuijzen P."/>
        </authorList>
    </citation>
    <scope>NUCLEOTIDE SEQUENCE</scope>
    <source>
        <strain evidence="4">W1-1</strain>
    </source>
</reference>
<feature type="transmembrane region" description="Helical" evidence="2">
    <location>
        <begin position="85"/>
        <end position="105"/>
    </location>
</feature>
<feature type="transmembrane region" description="Helical" evidence="2">
    <location>
        <begin position="117"/>
        <end position="138"/>
    </location>
</feature>
<feature type="region of interest" description="Disordered" evidence="1">
    <location>
        <begin position="327"/>
        <end position="364"/>
    </location>
</feature>
<feature type="transmembrane region" description="Helical" evidence="2">
    <location>
        <begin position="48"/>
        <end position="73"/>
    </location>
</feature>
<keyword evidence="2" id="KW-0812">Transmembrane</keyword>
<evidence type="ECO:0000313" key="4">
    <source>
        <dbReference type="EMBL" id="CAE7033574.1"/>
    </source>
</evidence>
<feature type="domain" description="DUF7702" evidence="3">
    <location>
        <begin position="12"/>
        <end position="261"/>
    </location>
</feature>
<feature type="transmembrane region" description="Helical" evidence="2">
    <location>
        <begin position="12"/>
        <end position="36"/>
    </location>
</feature>
<feature type="transmembrane region" description="Helical" evidence="2">
    <location>
        <begin position="193"/>
        <end position="216"/>
    </location>
</feature>
<evidence type="ECO:0000259" key="3">
    <source>
        <dbReference type="Pfam" id="PF24800"/>
    </source>
</evidence>
<organism evidence="4 5">
    <name type="scientific">Pyrenophora teres f. teres</name>
    <dbReference type="NCBI Taxonomy" id="97479"/>
    <lineage>
        <taxon>Eukaryota</taxon>
        <taxon>Fungi</taxon>
        <taxon>Dikarya</taxon>
        <taxon>Ascomycota</taxon>
        <taxon>Pezizomycotina</taxon>
        <taxon>Dothideomycetes</taxon>
        <taxon>Pleosporomycetidae</taxon>
        <taxon>Pleosporales</taxon>
        <taxon>Pleosporineae</taxon>
        <taxon>Pleosporaceae</taxon>
        <taxon>Pyrenophora</taxon>
    </lineage>
</organism>
<dbReference type="Pfam" id="PF24800">
    <property type="entry name" value="DUF7702"/>
    <property type="match status" value="1"/>
</dbReference>
<evidence type="ECO:0000256" key="1">
    <source>
        <dbReference type="SAM" id="MobiDB-lite"/>
    </source>
</evidence>
<feature type="transmembrane region" description="Helical" evidence="2">
    <location>
        <begin position="298"/>
        <end position="318"/>
    </location>
</feature>
<evidence type="ECO:0000256" key="2">
    <source>
        <dbReference type="SAM" id="Phobius"/>
    </source>
</evidence>
<keyword evidence="2" id="KW-1133">Transmembrane helix</keyword>
<dbReference type="Proteomes" id="UP000472372">
    <property type="component" value="Chromosome 4"/>
</dbReference>
<dbReference type="EMBL" id="HG992980">
    <property type="protein sequence ID" value="CAE7033574.1"/>
    <property type="molecule type" value="Genomic_DNA"/>
</dbReference>
<sequence>MVTLQNEVGLITYPAIVNIATLVIFFFYLVVSLFLVVRQGLGHSSPWIWIAILSICRLTQVSLDVAATTMYPIGEAANTSLESGVAILTTMGLTPLFMATSSLLNATTRPKGRRMQWILLVVHVPLIISFILIVAGGIDPDSRDGPTFAATESTKAGVTLYLACFLVLLWATTVISARLYLADRDEVRILTTVVLSLPFFVVDIVYMMCFAYEKWVVNESYDGWKNMHFNVISGSVTIQLCMQIIEEWVIVALYLSLGLGLPSKAARLRRQIGDQVNEARNMDVDALQETILWKMHDAASRVVAAMILSALQFVHWVLGRILRNAENKDTKDNKKTKESKQTKETKQKSVDSQSSHDSQSNPPN</sequence>
<proteinExistence type="predicted"/>
<protein>
    <recommendedName>
        <fullName evidence="3">DUF7702 domain-containing protein</fullName>
    </recommendedName>
</protein>
<evidence type="ECO:0000313" key="5">
    <source>
        <dbReference type="Proteomes" id="UP000472372"/>
    </source>
</evidence>
<gene>
    <name evidence="4" type="ORF">PTTW11_05232</name>
</gene>
<keyword evidence="2" id="KW-0472">Membrane</keyword>
<accession>A0A6S6W183</accession>
<feature type="transmembrane region" description="Helical" evidence="2">
    <location>
        <begin position="158"/>
        <end position="181"/>
    </location>
</feature>
<dbReference type="InterPro" id="IPR056119">
    <property type="entry name" value="DUF7702"/>
</dbReference>
<name>A0A6S6W183_9PLEO</name>
<dbReference type="PANTHER" id="PTHR42109:SF2">
    <property type="entry name" value="INTEGRAL MEMBRANE PROTEIN"/>
    <property type="match status" value="1"/>
</dbReference>
<dbReference type="PANTHER" id="PTHR42109">
    <property type="entry name" value="UNPLACED GENOMIC SCAFFOLD UM_SCAF_CONTIG_1.265, WHOLE GENOME SHOTGUN SEQUENCE"/>
    <property type="match status" value="1"/>
</dbReference>
<feature type="compositionally biased region" description="Basic and acidic residues" evidence="1">
    <location>
        <begin position="327"/>
        <end position="349"/>
    </location>
</feature>
<feature type="compositionally biased region" description="Low complexity" evidence="1">
    <location>
        <begin position="350"/>
        <end position="364"/>
    </location>
</feature>
<dbReference type="AlphaFoldDB" id="A0A6S6W183"/>